<gene>
    <name evidence="1" type="ORF">COJ15_17375</name>
</gene>
<comment type="caution">
    <text evidence="1">The sequence shown here is derived from an EMBL/GenBank/DDBJ whole genome shotgun (WGS) entry which is preliminary data.</text>
</comment>
<proteinExistence type="predicted"/>
<sequence length="159" mass="18338">MNANALKLEEVQVEEKEMFQNQLNKQKVEEHVIKVVSNNEIAKERKAENDMLKEDIAQLLGDSDEPMVVELPNGEFAVIKIRKNKREVLDREALAHVSKIDKDEFKSQLDFAMLVKQGKITTSMIKHCMAEKESKTVSIRVVKTNPLAKKRKKFKKNSF</sequence>
<accession>A0A9X6WMU4</accession>
<dbReference type="EMBL" id="NUVX01000030">
    <property type="protein sequence ID" value="PFJ38847.1"/>
    <property type="molecule type" value="Genomic_DNA"/>
</dbReference>
<protein>
    <submittedName>
        <fullName evidence="1">Uncharacterized protein</fullName>
    </submittedName>
</protein>
<dbReference type="Proteomes" id="UP000224003">
    <property type="component" value="Unassembled WGS sequence"/>
</dbReference>
<dbReference type="AlphaFoldDB" id="A0A9X6WMU4"/>
<evidence type="ECO:0000313" key="2">
    <source>
        <dbReference type="Proteomes" id="UP000224003"/>
    </source>
</evidence>
<name>A0A9X6WMU4_BACTU</name>
<organism evidence="1 2">
    <name type="scientific">Bacillus thuringiensis</name>
    <dbReference type="NCBI Taxonomy" id="1428"/>
    <lineage>
        <taxon>Bacteria</taxon>
        <taxon>Bacillati</taxon>
        <taxon>Bacillota</taxon>
        <taxon>Bacilli</taxon>
        <taxon>Bacillales</taxon>
        <taxon>Bacillaceae</taxon>
        <taxon>Bacillus</taxon>
        <taxon>Bacillus cereus group</taxon>
    </lineage>
</organism>
<reference evidence="1 2" key="1">
    <citation type="submission" date="2017-09" db="EMBL/GenBank/DDBJ databases">
        <title>Large-scale bioinformatics analysis of Bacillus genomes uncovers conserved roles of natural products in bacterial physiology.</title>
        <authorList>
            <consortium name="Agbiome Team Llc"/>
            <person name="Bleich R.M."/>
            <person name="Grubbs K.J."/>
            <person name="Santa Maria K.C."/>
            <person name="Allen S.E."/>
            <person name="Farag S."/>
            <person name="Shank E.A."/>
            <person name="Bowers A."/>
        </authorList>
    </citation>
    <scope>NUCLEOTIDE SEQUENCE [LARGE SCALE GENOMIC DNA]</scope>
    <source>
        <strain evidence="1 2">AFS085496</strain>
    </source>
</reference>
<dbReference type="RefSeq" id="WP_098517072.1">
    <property type="nucleotide sequence ID" value="NZ_NUVX01000030.1"/>
</dbReference>
<evidence type="ECO:0000313" key="1">
    <source>
        <dbReference type="EMBL" id="PFJ38847.1"/>
    </source>
</evidence>